<dbReference type="GO" id="GO:0008417">
    <property type="term" value="F:fucosyltransferase activity"/>
    <property type="evidence" value="ECO:0007669"/>
    <property type="project" value="InterPro"/>
</dbReference>
<sequence>MDKIKLKFSSFWASPQENNERAIRNWGNLPECFELSSGEDYDYLIVLTHSPEMENSPPEKNIAFCMEPSWSPNVVAWRDKLIEKCKYIITNDEELEWEGRKGKRVVYRHNFMFHHDSRKNHETNFETGPSVEQYLSESTLPEGVDDEDYPLKACYINTNHGIPNLGYPTGTHPRWETLYHVRNKLFTDILESDLPVDLYGNNWSTKDSRYKGSPNLKREAIKGYKYCIAIENSRSNLYISEKFFDPILNNCVPIYYGCKTINQAYNPESYVEFNPQKDSVIEDLKDIIDRPISHRNKAIQESKKDYFTKYNILTFLEDLLDTPTIIL</sequence>
<feature type="domain" description="Fucosyltransferase C-terminal" evidence="4">
    <location>
        <begin position="181"/>
        <end position="274"/>
    </location>
</feature>
<dbReference type="PANTHER" id="PTHR11929:SF194">
    <property type="entry name" value="ALPHA-(1,3)-FUCOSYLTRANSFERASE 10"/>
    <property type="match status" value="1"/>
</dbReference>
<reference evidence="5" key="1">
    <citation type="journal article" date="2010" name="ISME J.">
        <title>Metagenome of the Mediterranean deep chlorophyll maximum studied by direct and fosmid library 454 pyrosequencing.</title>
        <authorList>
            <person name="Ghai R."/>
            <person name="Martin-Cuadrado A.B."/>
            <person name="Molto A.G."/>
            <person name="Heredia I.G."/>
            <person name="Cabrera R."/>
            <person name="Martin J."/>
            <person name="Verdu M."/>
            <person name="Deschamps P."/>
            <person name="Moreira D."/>
            <person name="Lopez-Garcia P."/>
            <person name="Mira A."/>
            <person name="Rodriguez-Valera F."/>
        </authorList>
    </citation>
    <scope>NUCLEOTIDE SEQUENCE</scope>
</reference>
<dbReference type="PROSITE" id="PS50890">
    <property type="entry name" value="PUA"/>
    <property type="match status" value="1"/>
</dbReference>
<dbReference type="GO" id="GO:0016020">
    <property type="term" value="C:membrane"/>
    <property type="evidence" value="ECO:0007669"/>
    <property type="project" value="InterPro"/>
</dbReference>
<comment type="similarity">
    <text evidence="1">Belongs to the glycosyltransferase 10 family.</text>
</comment>
<dbReference type="Pfam" id="PF00852">
    <property type="entry name" value="Glyco_transf_10"/>
    <property type="match status" value="1"/>
</dbReference>
<evidence type="ECO:0000256" key="1">
    <source>
        <dbReference type="ARBA" id="ARBA00008919"/>
    </source>
</evidence>
<dbReference type="AlphaFoldDB" id="D6PL29"/>
<evidence type="ECO:0000313" key="5">
    <source>
        <dbReference type="EMBL" id="ADD96430.1"/>
    </source>
</evidence>
<keyword evidence="2" id="KW-0328">Glycosyltransferase</keyword>
<evidence type="ECO:0000256" key="3">
    <source>
        <dbReference type="ARBA" id="ARBA00022679"/>
    </source>
</evidence>
<accession>D6PL29</accession>
<dbReference type="Gene3D" id="3.40.50.11660">
    <property type="entry name" value="Glycosyl transferase family 10, C-terminal domain"/>
    <property type="match status" value="1"/>
</dbReference>
<keyword evidence="3" id="KW-0808">Transferase</keyword>
<dbReference type="EMBL" id="GU943139">
    <property type="protein sequence ID" value="ADD96430.1"/>
    <property type="molecule type" value="Genomic_DNA"/>
</dbReference>
<protein>
    <recommendedName>
        <fullName evidence="4">Fucosyltransferase C-terminal domain-containing protein</fullName>
    </recommendedName>
</protein>
<dbReference type="SUPFAM" id="SSF53756">
    <property type="entry name" value="UDP-Glycosyltransferase/glycogen phosphorylase"/>
    <property type="match status" value="1"/>
</dbReference>
<proteinExistence type="inferred from homology"/>
<organism evidence="5">
    <name type="scientific">uncultured organism MedDCM-OCT-S09-C426</name>
    <dbReference type="NCBI Taxonomy" id="743650"/>
    <lineage>
        <taxon>unclassified sequences</taxon>
        <taxon>environmental samples</taxon>
    </lineage>
</organism>
<name>D6PL29_9ZZZZ</name>
<dbReference type="InterPro" id="IPR001503">
    <property type="entry name" value="Glyco_trans_10"/>
</dbReference>
<evidence type="ECO:0000259" key="4">
    <source>
        <dbReference type="Pfam" id="PF00852"/>
    </source>
</evidence>
<evidence type="ECO:0000256" key="2">
    <source>
        <dbReference type="ARBA" id="ARBA00022676"/>
    </source>
</evidence>
<dbReference type="InterPro" id="IPR038577">
    <property type="entry name" value="GT10-like_C_sf"/>
</dbReference>
<dbReference type="InterPro" id="IPR055270">
    <property type="entry name" value="Glyco_tran_10_C"/>
</dbReference>
<dbReference type="PANTHER" id="PTHR11929">
    <property type="entry name" value="ALPHA- 1,3 -FUCOSYLTRANSFERASE"/>
    <property type="match status" value="1"/>
</dbReference>